<feature type="compositionally biased region" description="Polar residues" evidence="1">
    <location>
        <begin position="69"/>
        <end position="82"/>
    </location>
</feature>
<dbReference type="EMBL" id="BQXS01010958">
    <property type="protein sequence ID" value="GKT35289.1"/>
    <property type="molecule type" value="Genomic_DNA"/>
</dbReference>
<sequence>MQDFFSHPVTHHEEAKRIQQYITALETQLAATTAKIGETFEELAKAKLVPSFKQAKESVLKQKAKESKMTTPHMMTSISKPSLASPHTPKTASLSSSQSRPMGHSGRSGSTVFSPLSHIPVPTSALYPLSEDKTQSLEGMPNIDSILESYRPILMSIFEYYCLVTAAHTREVTLGLPHSAFLLLLRDARVTSILPRSVIDAIFAAHSTCEPLHDRTAAQMKVAHSHQPISSPAERLRSIAQSQQALSSSSVKLKKSHDLSRIRVFKKGHQPTGDHIMSFLQFIEALKHVAIERLKILNKKSLPEGMSAASVEAHLDDSLVEPKTPLSASGSKDGLSAVSVGAQDVSSLSVSQLASSQTPTASPSSFKRSSSSTRAAQWLGELPSSPFKGLDWEAGTVHTSHSLLCPDNNTAHATSRLREALRSAFDEYEVSKADSKQEASVLSSLFIHHILPYCHRADDELGVVRRDIPKELPSPVSVCVKRAKHILLNSFTAFSSPVHPDQKQPVMTSQQLLEFLVYYRLASMLPRLTVIVLFKAIATVTDRYGRTALSFDEFVMFLYVFSNLSLAPVKDQLRTAEARFTRILLLLSSRQPPNPMRKQKPLIM</sequence>
<dbReference type="Proteomes" id="UP001057375">
    <property type="component" value="Unassembled WGS sequence"/>
</dbReference>
<evidence type="ECO:0000313" key="2">
    <source>
        <dbReference type="EMBL" id="GKT35289.1"/>
    </source>
</evidence>
<name>A0ABQ5KV25_9EUKA</name>
<accession>A0ABQ5KV25</accession>
<feature type="region of interest" description="Disordered" evidence="1">
    <location>
        <begin position="63"/>
        <end position="113"/>
    </location>
</feature>
<evidence type="ECO:0000256" key="1">
    <source>
        <dbReference type="SAM" id="MobiDB-lite"/>
    </source>
</evidence>
<organism evidence="2 3">
    <name type="scientific">Aduncisulcus paluster</name>
    <dbReference type="NCBI Taxonomy" id="2918883"/>
    <lineage>
        <taxon>Eukaryota</taxon>
        <taxon>Metamonada</taxon>
        <taxon>Carpediemonas-like organisms</taxon>
        <taxon>Aduncisulcus</taxon>
    </lineage>
</organism>
<evidence type="ECO:0000313" key="3">
    <source>
        <dbReference type="Proteomes" id="UP001057375"/>
    </source>
</evidence>
<evidence type="ECO:0008006" key="4">
    <source>
        <dbReference type="Google" id="ProtNLM"/>
    </source>
</evidence>
<feature type="compositionally biased region" description="Polar residues" evidence="1">
    <location>
        <begin position="88"/>
        <end position="100"/>
    </location>
</feature>
<proteinExistence type="predicted"/>
<keyword evidence="3" id="KW-1185">Reference proteome</keyword>
<gene>
    <name evidence="2" type="ORF">ADUPG1_008477</name>
</gene>
<protein>
    <recommendedName>
        <fullName evidence="4">VPS9 domain-containing protein</fullName>
    </recommendedName>
</protein>
<comment type="caution">
    <text evidence="2">The sequence shown here is derived from an EMBL/GenBank/DDBJ whole genome shotgun (WGS) entry which is preliminary data.</text>
</comment>
<reference evidence="2" key="1">
    <citation type="submission" date="2022-03" db="EMBL/GenBank/DDBJ databases">
        <title>Draft genome sequence of Aduncisulcus paluster, a free-living microaerophilic Fornicata.</title>
        <authorList>
            <person name="Yuyama I."/>
            <person name="Kume K."/>
            <person name="Tamura T."/>
            <person name="Inagaki Y."/>
            <person name="Hashimoto T."/>
        </authorList>
    </citation>
    <scope>NUCLEOTIDE SEQUENCE</scope>
    <source>
        <strain evidence="2">NY0171</strain>
    </source>
</reference>